<comment type="catalytic activity">
    <reaction evidence="8">
        <text>RNA(n) + a ribonucleoside 5'-triphosphate = RNA(n+1) + diphosphate</text>
        <dbReference type="Rhea" id="RHEA:21248"/>
        <dbReference type="Rhea" id="RHEA-COMP:14527"/>
        <dbReference type="Rhea" id="RHEA-COMP:17342"/>
        <dbReference type="ChEBI" id="CHEBI:33019"/>
        <dbReference type="ChEBI" id="CHEBI:61557"/>
        <dbReference type="ChEBI" id="CHEBI:140395"/>
        <dbReference type="EC" id="2.7.7.48"/>
    </reaction>
</comment>
<dbReference type="GO" id="GO:0039694">
    <property type="term" value="P:viral RNA genome replication"/>
    <property type="evidence" value="ECO:0007669"/>
    <property type="project" value="InterPro"/>
</dbReference>
<dbReference type="EMBL" id="MN032886">
    <property type="protein sequence ID" value="QDH86734.1"/>
    <property type="molecule type" value="Genomic_RNA"/>
</dbReference>
<organism evidence="11">
    <name type="scientific">Leviviridae sp</name>
    <dbReference type="NCBI Taxonomy" id="2027243"/>
    <lineage>
        <taxon>Viruses</taxon>
        <taxon>Riboviria</taxon>
        <taxon>Orthornavirae</taxon>
        <taxon>Lenarviricota</taxon>
        <taxon>Leviviricetes</taxon>
        <taxon>Norzivirales</taxon>
        <taxon>Fiersviridae</taxon>
    </lineage>
</organism>
<feature type="binding site" evidence="9">
    <location>
        <position position="337"/>
    </location>
    <ligand>
        <name>Mg(2+)</name>
        <dbReference type="ChEBI" id="CHEBI:18420"/>
        <label>2</label>
    </ligand>
</feature>
<dbReference type="InterPro" id="IPR005093">
    <property type="entry name" value="RNArep_beta"/>
</dbReference>
<accession>A0A514CZF2</accession>
<evidence type="ECO:0000256" key="9">
    <source>
        <dbReference type="PIRSR" id="PIRSR605093-1"/>
    </source>
</evidence>
<keyword evidence="6" id="KW-0693">Viral RNA replication</keyword>
<evidence type="ECO:0000256" key="5">
    <source>
        <dbReference type="ARBA" id="ARBA00022741"/>
    </source>
</evidence>
<feature type="binding site" evidence="9">
    <location>
        <position position="338"/>
    </location>
    <ligand>
        <name>Mg(2+)</name>
        <dbReference type="ChEBI" id="CHEBI:18420"/>
        <label>2</label>
    </ligand>
</feature>
<keyword evidence="9" id="KW-0460">Magnesium</keyword>
<dbReference type="InterPro" id="IPR043502">
    <property type="entry name" value="DNA/RNA_pol_sf"/>
</dbReference>
<evidence type="ECO:0000313" key="11">
    <source>
        <dbReference type="EMBL" id="QDH86734.1"/>
    </source>
</evidence>
<feature type="binding site" evidence="9">
    <location>
        <position position="254"/>
    </location>
    <ligand>
        <name>Mg(2+)</name>
        <dbReference type="ChEBI" id="CHEBI:18420"/>
        <label>2</label>
    </ligand>
</feature>
<protein>
    <recommendedName>
        <fullName evidence="1">RNA-directed RNA polymerase</fullName>
        <ecNumber evidence="1">2.7.7.48</ecNumber>
    </recommendedName>
    <alternativeName>
        <fullName evidence="7">RNA replicase beta chain</fullName>
    </alternativeName>
</protein>
<dbReference type="GO" id="GO:0003968">
    <property type="term" value="F:RNA-directed RNA polymerase activity"/>
    <property type="evidence" value="ECO:0007669"/>
    <property type="project" value="UniProtKB-KW"/>
</dbReference>
<dbReference type="PROSITE" id="PS50522">
    <property type="entry name" value="RDRP_PHAGE"/>
    <property type="match status" value="1"/>
</dbReference>
<dbReference type="EC" id="2.7.7.48" evidence="1"/>
<keyword evidence="4" id="KW-0548">Nucleotidyltransferase</keyword>
<comment type="cofactor">
    <cofactor evidence="9">
        <name>Mg(2+)</name>
        <dbReference type="ChEBI" id="CHEBI:18420"/>
    </cofactor>
    <text evidence="9">Binds 2 Mg(2+) per subunit.</text>
</comment>
<evidence type="ECO:0000256" key="4">
    <source>
        <dbReference type="ARBA" id="ARBA00022695"/>
    </source>
</evidence>
<keyword evidence="2 11" id="KW-0696">RNA-directed RNA polymerase</keyword>
<dbReference type="InterPro" id="IPR007096">
    <property type="entry name" value="RNA-dir_Rpol_cat_phage"/>
</dbReference>
<dbReference type="SUPFAM" id="SSF56672">
    <property type="entry name" value="DNA/RNA polymerases"/>
    <property type="match status" value="1"/>
</dbReference>
<evidence type="ECO:0000256" key="2">
    <source>
        <dbReference type="ARBA" id="ARBA00022484"/>
    </source>
</evidence>
<keyword evidence="5" id="KW-0547">Nucleotide-binding</keyword>
<reference evidence="11" key="1">
    <citation type="submission" date="2019-05" db="EMBL/GenBank/DDBJ databases">
        <title>Metatranscriptomic reconstruction reveals RNA viruses with the potential to shape carbon cycling in soil.</title>
        <authorList>
            <person name="Starr E.P."/>
            <person name="Nuccio E."/>
            <person name="Pett-Ridge J."/>
            <person name="Banfield J.F."/>
            <person name="Firestone M.K."/>
        </authorList>
    </citation>
    <scope>NUCLEOTIDE SEQUENCE</scope>
    <source>
        <strain evidence="11">H4_Bulk_46_scaffold_887</strain>
    </source>
</reference>
<evidence type="ECO:0000256" key="7">
    <source>
        <dbReference type="ARBA" id="ARBA00030248"/>
    </source>
</evidence>
<name>A0A514CZF2_9VIRU</name>
<evidence type="ECO:0000256" key="8">
    <source>
        <dbReference type="ARBA" id="ARBA00048744"/>
    </source>
</evidence>
<proteinExistence type="predicted"/>
<keyword evidence="9" id="KW-0479">Metal-binding</keyword>
<evidence type="ECO:0000259" key="10">
    <source>
        <dbReference type="PROSITE" id="PS50522"/>
    </source>
</evidence>
<keyword evidence="3" id="KW-0808">Transferase</keyword>
<gene>
    <name evidence="11" type="ORF">H4Bulk46887_000001</name>
</gene>
<sequence length="540" mass="61687">MRKHKSNVRKTRVLRDQNYELPESVISTILGLCDRVEGTGFRETYLRKEYLSKYADPDPNDKLIRVERAIDKWTSQEDLNRATNNRIRNSEWDYNIIPRVTLRTFVAFTQRTISNILGSLDDFIVIGGFSGGASTSHRRASSHPAWKFSDEADATEEATKFVDVIHRQSPLLGTYGVFSRLNVVEGAVLFTVPKNALIERCACKEPDLNMYLQKAVGNHIDRRLARIGINLRDQSINRGLAQVGSLTGNLATLDLSSASDSVTVELVRLLLPHVWFEYLNDIRSQNVFVRGEYVRTEMFSSMGNGFTFGLESLLFYALARSVLYFEGIKGRLSVYGDDIILPSSGADMLVSVLRFFGFTVNLEKSFITGPFRESCGGHYHDGADVTPFYLKTRPTRLTDLIRVANQFRNWCMMSDGTRIPLSEQARYVPLYNQSLYKLWEELRDLVPRDLWGGADLALDTCLVTSDPPNAYLVRVKEKMVLPDKGKYLHWHSTYRNRTEPAKPTREAAQTTQCCRKRRTPKWSGVAIRRLFFEEFVNITH</sequence>
<dbReference type="Pfam" id="PF03431">
    <property type="entry name" value="RNA_replicase_B"/>
    <property type="match status" value="1"/>
</dbReference>
<feature type="domain" description="RdRp catalytic" evidence="10">
    <location>
        <begin position="239"/>
        <end position="369"/>
    </location>
</feature>
<evidence type="ECO:0000256" key="1">
    <source>
        <dbReference type="ARBA" id="ARBA00012494"/>
    </source>
</evidence>
<dbReference type="GO" id="GO:0000166">
    <property type="term" value="F:nucleotide binding"/>
    <property type="evidence" value="ECO:0007669"/>
    <property type="project" value="UniProtKB-KW"/>
</dbReference>
<dbReference type="GO" id="GO:0046872">
    <property type="term" value="F:metal ion binding"/>
    <property type="evidence" value="ECO:0007669"/>
    <property type="project" value="UniProtKB-KW"/>
</dbReference>
<evidence type="ECO:0000256" key="6">
    <source>
        <dbReference type="ARBA" id="ARBA00022953"/>
    </source>
</evidence>
<evidence type="ECO:0000256" key="3">
    <source>
        <dbReference type="ARBA" id="ARBA00022679"/>
    </source>
</evidence>